<feature type="non-terminal residue" evidence="2">
    <location>
        <position position="188"/>
    </location>
</feature>
<name>A0A6J4HNG3_9ACTN</name>
<organism evidence="2">
    <name type="scientific">uncultured Blastococcus sp</name>
    <dbReference type="NCBI Taxonomy" id="217144"/>
    <lineage>
        <taxon>Bacteria</taxon>
        <taxon>Bacillati</taxon>
        <taxon>Actinomycetota</taxon>
        <taxon>Actinomycetes</taxon>
        <taxon>Geodermatophilales</taxon>
        <taxon>Geodermatophilaceae</taxon>
        <taxon>Blastococcus</taxon>
        <taxon>environmental samples</taxon>
    </lineage>
</organism>
<protein>
    <submittedName>
        <fullName evidence="2">Adenosylcobinamide kinase / Adenosylcobinamide-phosphate guanylyltransferase</fullName>
        <ecNumber evidence="2">2.7.1.156</ecNumber>
        <ecNumber evidence="2">2.7.7.62</ecNumber>
    </submittedName>
</protein>
<reference evidence="2" key="1">
    <citation type="submission" date="2020-02" db="EMBL/GenBank/DDBJ databases">
        <authorList>
            <person name="Meier V. D."/>
        </authorList>
    </citation>
    <scope>NUCLEOTIDE SEQUENCE</scope>
    <source>
        <strain evidence="2">AVDCRST_MAG52</strain>
    </source>
</reference>
<feature type="compositionally biased region" description="Basic residues" evidence="1">
    <location>
        <begin position="31"/>
        <end position="43"/>
    </location>
</feature>
<sequence length="188" mass="20830">VRRAAPALPSSAPAGARARRRPIRQVLLRRGPARRPTHRRVRRVRAEPHRGRRRVGRPGGPAPCPPPGELDDHRDRRPGRRAGHPGAAGPRRLPDDLAGTRHGRVRGLGRAARLRREADRRGRRPRRGLVGHRPAGDRREQRGGVRHRAGHSVRPPVPRRAGRPQRTCRRRLRPGVAGDRGAPAAPAV</sequence>
<keyword evidence="2" id="KW-0808">Transferase</keyword>
<evidence type="ECO:0000256" key="1">
    <source>
        <dbReference type="SAM" id="MobiDB-lite"/>
    </source>
</evidence>
<feature type="compositionally biased region" description="Basic residues" evidence="1">
    <location>
        <begin position="121"/>
        <end position="130"/>
    </location>
</feature>
<accession>A0A6J4HNG3</accession>
<feature type="compositionally biased region" description="Basic residues" evidence="1">
    <location>
        <begin position="160"/>
        <end position="173"/>
    </location>
</feature>
<gene>
    <name evidence="2" type="ORF">AVDCRST_MAG52-923</name>
</gene>
<feature type="compositionally biased region" description="Basic and acidic residues" evidence="1">
    <location>
        <begin position="134"/>
        <end position="143"/>
    </location>
</feature>
<dbReference type="EMBL" id="CADCTN010000062">
    <property type="protein sequence ID" value="CAA9229154.1"/>
    <property type="molecule type" value="Genomic_DNA"/>
</dbReference>
<dbReference type="GO" id="GO:0008820">
    <property type="term" value="F:cobinamide phosphate guanylyltransferase activity"/>
    <property type="evidence" value="ECO:0007669"/>
    <property type="project" value="UniProtKB-EC"/>
</dbReference>
<keyword evidence="2" id="KW-0418">Kinase</keyword>
<keyword evidence="2" id="KW-0548">Nucleotidyltransferase</keyword>
<feature type="region of interest" description="Disordered" evidence="1">
    <location>
        <begin position="1"/>
        <end position="188"/>
    </location>
</feature>
<dbReference type="GO" id="GO:0043752">
    <property type="term" value="F:adenosylcobinamide kinase activity"/>
    <property type="evidence" value="ECO:0007669"/>
    <property type="project" value="UniProtKB-EC"/>
</dbReference>
<dbReference type="EC" id="2.7.1.156" evidence="2"/>
<feature type="compositionally biased region" description="Low complexity" evidence="1">
    <location>
        <begin position="1"/>
        <end position="16"/>
    </location>
</feature>
<proteinExistence type="predicted"/>
<evidence type="ECO:0000313" key="2">
    <source>
        <dbReference type="EMBL" id="CAA9229154.1"/>
    </source>
</evidence>
<dbReference type="EC" id="2.7.7.62" evidence="2"/>
<feature type="non-terminal residue" evidence="2">
    <location>
        <position position="1"/>
    </location>
</feature>
<dbReference type="AlphaFoldDB" id="A0A6J4HNG3"/>